<accession>A0A9P4MEC9</accession>
<comment type="caution">
    <text evidence="2">The sequence shown here is derived from an EMBL/GenBank/DDBJ whole genome shotgun (WGS) entry which is preliminary data.</text>
</comment>
<gene>
    <name evidence="2" type="ORF">K461DRAFT_300309</name>
</gene>
<evidence type="ECO:0000313" key="3">
    <source>
        <dbReference type="Proteomes" id="UP000799439"/>
    </source>
</evidence>
<dbReference type="InterPro" id="IPR001810">
    <property type="entry name" value="F-box_dom"/>
</dbReference>
<dbReference type="Pfam" id="PF12937">
    <property type="entry name" value="F-box-like"/>
    <property type="match status" value="1"/>
</dbReference>
<feature type="domain" description="F-box" evidence="1">
    <location>
        <begin position="37"/>
        <end position="90"/>
    </location>
</feature>
<dbReference type="Proteomes" id="UP000799439">
    <property type="component" value="Unassembled WGS sequence"/>
</dbReference>
<organism evidence="2 3">
    <name type="scientific">Myriangium duriaei CBS 260.36</name>
    <dbReference type="NCBI Taxonomy" id="1168546"/>
    <lineage>
        <taxon>Eukaryota</taxon>
        <taxon>Fungi</taxon>
        <taxon>Dikarya</taxon>
        <taxon>Ascomycota</taxon>
        <taxon>Pezizomycotina</taxon>
        <taxon>Dothideomycetes</taxon>
        <taxon>Dothideomycetidae</taxon>
        <taxon>Myriangiales</taxon>
        <taxon>Myriangiaceae</taxon>
        <taxon>Myriangium</taxon>
    </lineage>
</organism>
<name>A0A9P4MEC9_9PEZI</name>
<proteinExistence type="predicted"/>
<protein>
    <recommendedName>
        <fullName evidence="1">F-box domain-containing protein</fullName>
    </recommendedName>
</protein>
<sequence>MAPKRTARHRIRGRFAKDPPSVSVRGNTERPVWRTVHHLPPELMCAIFGMLLEPEPQGDQYEWYKSDRLKTLLRVRCVCRNWRAIIRSSSILQAQSYLVSPRSEMVLEQPQINPLLLRFVPAIQMKLFEVPDSGLMGWHDLAHSTSSDPLVAGDWVISMHIRRNEFEPWLKKMHTEWSHDQGIARLVPSCIHMRFATRLVDTLTVTAMEGSEFVRMRKTFRPHRPWPRVGQQARQHIVRLQDHEHCGLGEPLSAVSCPILGGEHNCCQYTENGVTMGMLIAVAKRLFAEKEEPPAGLNVFMRLSNAN</sequence>
<evidence type="ECO:0000259" key="1">
    <source>
        <dbReference type="Pfam" id="PF12937"/>
    </source>
</evidence>
<evidence type="ECO:0000313" key="2">
    <source>
        <dbReference type="EMBL" id="KAF2149832.1"/>
    </source>
</evidence>
<keyword evidence="3" id="KW-1185">Reference proteome</keyword>
<dbReference type="AlphaFoldDB" id="A0A9P4MEC9"/>
<dbReference type="EMBL" id="ML996090">
    <property type="protein sequence ID" value="KAF2149832.1"/>
    <property type="molecule type" value="Genomic_DNA"/>
</dbReference>
<dbReference type="Gene3D" id="1.20.1280.50">
    <property type="match status" value="1"/>
</dbReference>
<reference evidence="2" key="1">
    <citation type="journal article" date="2020" name="Stud. Mycol.">
        <title>101 Dothideomycetes genomes: a test case for predicting lifestyles and emergence of pathogens.</title>
        <authorList>
            <person name="Haridas S."/>
            <person name="Albert R."/>
            <person name="Binder M."/>
            <person name="Bloem J."/>
            <person name="Labutti K."/>
            <person name="Salamov A."/>
            <person name="Andreopoulos B."/>
            <person name="Baker S."/>
            <person name="Barry K."/>
            <person name="Bills G."/>
            <person name="Bluhm B."/>
            <person name="Cannon C."/>
            <person name="Castanera R."/>
            <person name="Culley D."/>
            <person name="Daum C."/>
            <person name="Ezra D."/>
            <person name="Gonzalez J."/>
            <person name="Henrissat B."/>
            <person name="Kuo A."/>
            <person name="Liang C."/>
            <person name="Lipzen A."/>
            <person name="Lutzoni F."/>
            <person name="Magnuson J."/>
            <person name="Mondo S."/>
            <person name="Nolan M."/>
            <person name="Ohm R."/>
            <person name="Pangilinan J."/>
            <person name="Park H.-J."/>
            <person name="Ramirez L."/>
            <person name="Alfaro M."/>
            <person name="Sun H."/>
            <person name="Tritt A."/>
            <person name="Yoshinaga Y."/>
            <person name="Zwiers L.-H."/>
            <person name="Turgeon B."/>
            <person name="Goodwin S."/>
            <person name="Spatafora J."/>
            <person name="Crous P."/>
            <person name="Grigoriev I."/>
        </authorList>
    </citation>
    <scope>NUCLEOTIDE SEQUENCE</scope>
    <source>
        <strain evidence="2">CBS 260.36</strain>
    </source>
</reference>